<keyword evidence="6 13" id="KW-0441">Lipid A biosynthesis</keyword>
<evidence type="ECO:0000256" key="6">
    <source>
        <dbReference type="ARBA" id="ARBA00022556"/>
    </source>
</evidence>
<keyword evidence="10 13" id="KW-0067">ATP-binding</keyword>
<evidence type="ECO:0000256" key="11">
    <source>
        <dbReference type="ARBA" id="ARBA00023098"/>
    </source>
</evidence>
<sequence>MSNLRKLLFPFSLIYHGITEVRNRFYDLDILRSKSFEVPVIAVGNLNMGGTGKSPMIEYLIGELSKKYKVATLSRGYRRDSKGFQLVEETDPVERSGDEPLQFKSKFTDTIVAVDVNRKEGIAKLMKFSPDVILLDDAFQHRKVKAGFYILLTAYNDLYVDDLILPAGNLRESHTGASRAKLIVVTKCPQDLSKEEMRIIRKKLQPEVHQEVFFTFIKYSEKIISENEEIKVERITSDFVLVTGIANPDPLIGFLNSHDIRLKHFKFSDHHKFSEKEIEELSKENRILTTEKDYMRLRNRISSEKLYYLPIEVGFLNNKSREFDKKILDYINKNEV</sequence>
<dbReference type="Pfam" id="PF02606">
    <property type="entry name" value="LpxK"/>
    <property type="match status" value="1"/>
</dbReference>
<dbReference type="GO" id="GO:0009245">
    <property type="term" value="P:lipid A biosynthetic process"/>
    <property type="evidence" value="ECO:0007669"/>
    <property type="project" value="UniProtKB-UniRule"/>
</dbReference>
<dbReference type="GO" id="GO:0005524">
    <property type="term" value="F:ATP binding"/>
    <property type="evidence" value="ECO:0007669"/>
    <property type="project" value="UniProtKB-UniRule"/>
</dbReference>
<evidence type="ECO:0000256" key="10">
    <source>
        <dbReference type="ARBA" id="ARBA00022840"/>
    </source>
</evidence>
<comment type="catalytic activity">
    <reaction evidence="13">
        <text>a lipid A disaccharide + ATP = a lipid IVA + ADP + H(+)</text>
        <dbReference type="Rhea" id="RHEA:67840"/>
        <dbReference type="ChEBI" id="CHEBI:15378"/>
        <dbReference type="ChEBI" id="CHEBI:30616"/>
        <dbReference type="ChEBI" id="CHEBI:176343"/>
        <dbReference type="ChEBI" id="CHEBI:176425"/>
        <dbReference type="ChEBI" id="CHEBI:456216"/>
        <dbReference type="EC" id="2.7.1.130"/>
    </reaction>
</comment>
<dbReference type="NCBIfam" id="TIGR00682">
    <property type="entry name" value="lpxK"/>
    <property type="match status" value="1"/>
</dbReference>
<evidence type="ECO:0000256" key="8">
    <source>
        <dbReference type="ARBA" id="ARBA00022741"/>
    </source>
</evidence>
<keyword evidence="7 13" id="KW-0808">Transferase</keyword>
<proteinExistence type="inferred from homology"/>
<gene>
    <name evidence="13 14" type="primary">lpxK</name>
    <name evidence="14" type="ORF">ML462_13030</name>
</gene>
<dbReference type="GO" id="GO:0009029">
    <property type="term" value="F:lipid-A 4'-kinase activity"/>
    <property type="evidence" value="ECO:0007669"/>
    <property type="project" value="UniProtKB-UniRule"/>
</dbReference>
<keyword evidence="8 13" id="KW-0547">Nucleotide-binding</keyword>
<comment type="caution">
    <text evidence="13">Lacks conserved residue(s) required for the propagation of feature annotation.</text>
</comment>
<keyword evidence="9 13" id="KW-0418">Kinase</keyword>
<comment type="caution">
    <text evidence="14">The sequence shown here is derived from an EMBL/GenBank/DDBJ whole genome shotgun (WGS) entry which is preliminary data.</text>
</comment>
<evidence type="ECO:0000313" key="14">
    <source>
        <dbReference type="EMBL" id="MCH4824095.1"/>
    </source>
</evidence>
<comment type="pathway">
    <text evidence="2 13">Glycolipid biosynthesis; lipid IV(A) biosynthesis; lipid IV(A) from (3R)-3-hydroxytetradecanoyl-[acyl-carrier-protein] and UDP-N-acetyl-alpha-D-glucosamine: step 6/6.</text>
</comment>
<keyword evidence="15" id="KW-1185">Reference proteome</keyword>
<dbReference type="EMBL" id="JAKVTV010000004">
    <property type="protein sequence ID" value="MCH4824095.1"/>
    <property type="molecule type" value="Genomic_DNA"/>
</dbReference>
<evidence type="ECO:0000256" key="2">
    <source>
        <dbReference type="ARBA" id="ARBA00004870"/>
    </source>
</evidence>
<dbReference type="GO" id="GO:0005886">
    <property type="term" value="C:plasma membrane"/>
    <property type="evidence" value="ECO:0007669"/>
    <property type="project" value="TreeGrafter"/>
</dbReference>
<evidence type="ECO:0000256" key="13">
    <source>
        <dbReference type="HAMAP-Rule" id="MF_00409"/>
    </source>
</evidence>
<comment type="function">
    <text evidence="1 13">Transfers the gamma-phosphate of ATP to the 4'-position of a tetraacyldisaccharide 1-phosphate intermediate (termed DS-1-P) to form tetraacyldisaccharide 1,4'-bis-phosphate (lipid IVA).</text>
</comment>
<dbReference type="SUPFAM" id="SSF52540">
    <property type="entry name" value="P-loop containing nucleoside triphosphate hydrolases"/>
    <property type="match status" value="1"/>
</dbReference>
<evidence type="ECO:0000256" key="1">
    <source>
        <dbReference type="ARBA" id="ARBA00002274"/>
    </source>
</evidence>
<evidence type="ECO:0000256" key="12">
    <source>
        <dbReference type="ARBA" id="ARBA00029757"/>
    </source>
</evidence>
<organism evidence="14 15">
    <name type="scientific">Christiangramia lutea</name>
    <dbReference type="NCBI Taxonomy" id="1607951"/>
    <lineage>
        <taxon>Bacteria</taxon>
        <taxon>Pseudomonadati</taxon>
        <taxon>Bacteroidota</taxon>
        <taxon>Flavobacteriia</taxon>
        <taxon>Flavobacteriales</taxon>
        <taxon>Flavobacteriaceae</taxon>
        <taxon>Christiangramia</taxon>
    </lineage>
</organism>
<keyword evidence="5 13" id="KW-0444">Lipid biosynthesis</keyword>
<evidence type="ECO:0000256" key="5">
    <source>
        <dbReference type="ARBA" id="ARBA00022516"/>
    </source>
</evidence>
<evidence type="ECO:0000313" key="15">
    <source>
        <dbReference type="Proteomes" id="UP001139226"/>
    </source>
</evidence>
<evidence type="ECO:0000256" key="3">
    <source>
        <dbReference type="ARBA" id="ARBA00012071"/>
    </source>
</evidence>
<evidence type="ECO:0000256" key="7">
    <source>
        <dbReference type="ARBA" id="ARBA00022679"/>
    </source>
</evidence>
<comment type="similarity">
    <text evidence="13">Belongs to the LpxK family.</text>
</comment>
<dbReference type="PANTHER" id="PTHR42724:SF1">
    <property type="entry name" value="TETRAACYLDISACCHARIDE 4'-KINASE, MITOCHONDRIAL-RELATED"/>
    <property type="match status" value="1"/>
</dbReference>
<dbReference type="Proteomes" id="UP001139226">
    <property type="component" value="Unassembled WGS sequence"/>
</dbReference>
<reference evidence="14" key="1">
    <citation type="submission" date="2022-03" db="EMBL/GenBank/DDBJ databases">
        <title>Gramella crocea sp. nov., isolated from activated sludge of a seafood processing plant.</title>
        <authorList>
            <person name="Zhang X."/>
        </authorList>
    </citation>
    <scope>NUCLEOTIDE SEQUENCE</scope>
    <source>
        <strain evidence="14">YJ019</strain>
    </source>
</reference>
<dbReference type="HAMAP" id="MF_00409">
    <property type="entry name" value="LpxK"/>
    <property type="match status" value="1"/>
</dbReference>
<dbReference type="PANTHER" id="PTHR42724">
    <property type="entry name" value="TETRAACYLDISACCHARIDE 4'-KINASE"/>
    <property type="match status" value="1"/>
</dbReference>
<keyword evidence="11 13" id="KW-0443">Lipid metabolism</keyword>
<dbReference type="RefSeq" id="WP_240714262.1">
    <property type="nucleotide sequence ID" value="NZ_JAKVTV010000004.1"/>
</dbReference>
<dbReference type="AlphaFoldDB" id="A0A9X2AA69"/>
<accession>A0A9X2AA69</accession>
<dbReference type="InterPro" id="IPR027417">
    <property type="entry name" value="P-loop_NTPase"/>
</dbReference>
<dbReference type="InterPro" id="IPR003758">
    <property type="entry name" value="LpxK"/>
</dbReference>
<name>A0A9X2AA69_9FLAO</name>
<protein>
    <recommendedName>
        <fullName evidence="4 13">Tetraacyldisaccharide 4'-kinase</fullName>
        <ecNumber evidence="3 13">2.7.1.130</ecNumber>
    </recommendedName>
    <alternativeName>
        <fullName evidence="12 13">Lipid A 4'-kinase</fullName>
    </alternativeName>
</protein>
<evidence type="ECO:0000256" key="4">
    <source>
        <dbReference type="ARBA" id="ARBA00016436"/>
    </source>
</evidence>
<evidence type="ECO:0000256" key="9">
    <source>
        <dbReference type="ARBA" id="ARBA00022777"/>
    </source>
</evidence>
<dbReference type="EC" id="2.7.1.130" evidence="3 13"/>